<feature type="transmembrane region" description="Helical" evidence="1">
    <location>
        <begin position="60"/>
        <end position="79"/>
    </location>
</feature>
<dbReference type="AlphaFoldDB" id="A0AAJ2S7G5"/>
<keyword evidence="1" id="KW-1133">Transmembrane helix</keyword>
<dbReference type="EMBL" id="JAWXVG010000003">
    <property type="protein sequence ID" value="MDX6182114.1"/>
    <property type="molecule type" value="Genomic_DNA"/>
</dbReference>
<evidence type="ECO:0000313" key="4">
    <source>
        <dbReference type="Proteomes" id="UP001270053"/>
    </source>
</evidence>
<evidence type="ECO:0000313" key="5">
    <source>
        <dbReference type="Proteomes" id="UP001278738"/>
    </source>
</evidence>
<name>A0AAJ2S7G5_9FLAO</name>
<sequence>MKNLNYLNYFFVGFPIALCLIGFVDNDFLCFGLLSTTLTGLFQVIVGIKMLQDEPNDKNLRIYIIAVIAFFATLFIISKVGLYDWINYILLSVPPILAIYLSIIIYKKQ</sequence>
<feature type="transmembrane region" description="Helical" evidence="1">
    <location>
        <begin position="7"/>
        <end position="24"/>
    </location>
</feature>
<dbReference type="EMBL" id="JAWXVH010000003">
    <property type="protein sequence ID" value="MDX6185973.1"/>
    <property type="molecule type" value="Genomic_DNA"/>
</dbReference>
<evidence type="ECO:0000313" key="2">
    <source>
        <dbReference type="EMBL" id="MDX6182114.1"/>
    </source>
</evidence>
<dbReference type="Proteomes" id="UP001270053">
    <property type="component" value="Unassembled WGS sequence"/>
</dbReference>
<dbReference type="Proteomes" id="UP001278738">
    <property type="component" value="Unassembled WGS sequence"/>
</dbReference>
<keyword evidence="5" id="KW-1185">Reference proteome</keyword>
<protein>
    <submittedName>
        <fullName evidence="3">Uncharacterized protein</fullName>
    </submittedName>
</protein>
<keyword evidence="1" id="KW-0472">Membrane</keyword>
<reference evidence="3 5" key="1">
    <citation type="submission" date="2023-11" db="EMBL/GenBank/DDBJ databases">
        <title>Unpublished Manusciprt.</title>
        <authorList>
            <person name="Saticioglu I.B."/>
            <person name="Ay H."/>
            <person name="Ajmi N."/>
            <person name="Altun S."/>
            <person name="Duman M."/>
        </authorList>
    </citation>
    <scope>NUCLEOTIDE SEQUENCE</scope>
    <source>
        <strain evidence="2 5">Fl-33</strain>
        <strain evidence="3">Fl-77</strain>
    </source>
</reference>
<organism evidence="3 4">
    <name type="scientific">Flavobacterium flavipigmentatum</name>
    <dbReference type="NCBI Taxonomy" id="2893884"/>
    <lineage>
        <taxon>Bacteria</taxon>
        <taxon>Pseudomonadati</taxon>
        <taxon>Bacteroidota</taxon>
        <taxon>Flavobacteriia</taxon>
        <taxon>Flavobacteriales</taxon>
        <taxon>Flavobacteriaceae</taxon>
        <taxon>Flavobacterium</taxon>
    </lineage>
</organism>
<proteinExistence type="predicted"/>
<feature type="transmembrane region" description="Helical" evidence="1">
    <location>
        <begin position="30"/>
        <end position="48"/>
    </location>
</feature>
<dbReference type="RefSeq" id="WP_229975131.1">
    <property type="nucleotide sequence ID" value="NZ_CP087133.1"/>
</dbReference>
<comment type="caution">
    <text evidence="3">The sequence shown here is derived from an EMBL/GenBank/DDBJ whole genome shotgun (WGS) entry which is preliminary data.</text>
</comment>
<feature type="transmembrane region" description="Helical" evidence="1">
    <location>
        <begin position="85"/>
        <end position="106"/>
    </location>
</feature>
<evidence type="ECO:0000313" key="3">
    <source>
        <dbReference type="EMBL" id="MDX6185973.1"/>
    </source>
</evidence>
<keyword evidence="1" id="KW-0812">Transmembrane</keyword>
<gene>
    <name evidence="2" type="ORF">SGQ18_08085</name>
    <name evidence="3" type="ORF">SGQ44_09405</name>
</gene>
<evidence type="ECO:0000256" key="1">
    <source>
        <dbReference type="SAM" id="Phobius"/>
    </source>
</evidence>
<accession>A0AAJ2S7G5</accession>